<keyword evidence="2" id="KW-0378">Hydrolase</keyword>
<sequence>MKEFNGYYYQCYCCGHFTLSEARDNSFDICPVCFWEDDGVQSDNPHYEGGANVVSLNVARKNYKKFGASEFGFLDNIRKPNSEEM</sequence>
<evidence type="ECO:0000259" key="1">
    <source>
        <dbReference type="Pfam" id="PF14206"/>
    </source>
</evidence>
<dbReference type="Proteomes" id="UP000282759">
    <property type="component" value="Unassembled WGS sequence"/>
</dbReference>
<evidence type="ECO:0000313" key="2">
    <source>
        <dbReference type="EMBL" id="RVU00513.1"/>
    </source>
</evidence>
<dbReference type="GO" id="GO:0016787">
    <property type="term" value="F:hydrolase activity"/>
    <property type="evidence" value="ECO:0007669"/>
    <property type="project" value="UniProtKB-KW"/>
</dbReference>
<protein>
    <submittedName>
        <fullName evidence="2">Hydrolase</fullName>
    </submittedName>
</protein>
<dbReference type="InterPro" id="IPR025983">
    <property type="entry name" value="Cys_rich_CPCC"/>
</dbReference>
<dbReference type="RefSeq" id="WP_127704854.1">
    <property type="nucleotide sequence ID" value="NZ_SACK01000004.1"/>
</dbReference>
<comment type="caution">
    <text evidence="2">The sequence shown here is derived from an EMBL/GenBank/DDBJ whole genome shotgun (WGS) entry which is preliminary data.</text>
</comment>
<accession>A0A3S2UKN3</accession>
<dbReference type="EMBL" id="SACK01000004">
    <property type="protein sequence ID" value="RVU00513.1"/>
    <property type="molecule type" value="Genomic_DNA"/>
</dbReference>
<organism evidence="2 3">
    <name type="scientific">Mucilaginibacter limnophilus</name>
    <dbReference type="NCBI Taxonomy" id="1932778"/>
    <lineage>
        <taxon>Bacteria</taxon>
        <taxon>Pseudomonadati</taxon>
        <taxon>Bacteroidota</taxon>
        <taxon>Sphingobacteriia</taxon>
        <taxon>Sphingobacteriales</taxon>
        <taxon>Sphingobacteriaceae</taxon>
        <taxon>Mucilaginibacter</taxon>
    </lineage>
</organism>
<evidence type="ECO:0000313" key="3">
    <source>
        <dbReference type="Proteomes" id="UP000282759"/>
    </source>
</evidence>
<gene>
    <name evidence="2" type="ORF">EOD41_10940</name>
</gene>
<name>A0A3S2UKN3_9SPHI</name>
<dbReference type="Pfam" id="PF14206">
    <property type="entry name" value="Cys_rich_CPCC"/>
    <property type="match status" value="1"/>
</dbReference>
<keyword evidence="3" id="KW-1185">Reference proteome</keyword>
<reference evidence="2 3" key="1">
    <citation type="submission" date="2019-01" db="EMBL/GenBank/DDBJ databases">
        <authorList>
            <person name="Chen W.-M."/>
        </authorList>
    </citation>
    <scope>NUCLEOTIDE SEQUENCE [LARGE SCALE GENOMIC DNA]</scope>
    <source>
        <strain evidence="2 3">YBJ-36</strain>
    </source>
</reference>
<proteinExistence type="predicted"/>
<dbReference type="OrthoDB" id="1456570at2"/>
<dbReference type="AlphaFoldDB" id="A0A3S2UKN3"/>
<feature type="domain" description="Cysteine-rich CPCC" evidence="1">
    <location>
        <begin position="9"/>
        <end position="84"/>
    </location>
</feature>